<organism evidence="3 4">
    <name type="scientific">Halohasta litchfieldiae</name>
    <dbReference type="NCBI Taxonomy" id="1073996"/>
    <lineage>
        <taxon>Archaea</taxon>
        <taxon>Methanobacteriati</taxon>
        <taxon>Methanobacteriota</taxon>
        <taxon>Stenosarchaea group</taxon>
        <taxon>Halobacteria</taxon>
        <taxon>Halobacteriales</taxon>
        <taxon>Haloferacaceae</taxon>
        <taxon>Halohasta</taxon>
    </lineage>
</organism>
<sequence>MSQDHSHRSDTAPGTKRDSETETVRDEIQWLSEVESNDEGPSLVDPLSYAPLMLVGTVLIFFPEPATTAIGFLCLFAGLLLAAVDARSSDDSP</sequence>
<evidence type="ECO:0000313" key="3">
    <source>
        <dbReference type="EMBL" id="SEI54433.1"/>
    </source>
</evidence>
<keyword evidence="2" id="KW-1133">Transmembrane helix</keyword>
<dbReference type="EMBL" id="FNYR01000002">
    <property type="protein sequence ID" value="SEI54433.1"/>
    <property type="molecule type" value="Genomic_DNA"/>
</dbReference>
<evidence type="ECO:0000256" key="2">
    <source>
        <dbReference type="SAM" id="Phobius"/>
    </source>
</evidence>
<keyword evidence="2" id="KW-0472">Membrane</keyword>
<feature type="region of interest" description="Disordered" evidence="1">
    <location>
        <begin position="1"/>
        <end position="26"/>
    </location>
</feature>
<feature type="transmembrane region" description="Helical" evidence="2">
    <location>
        <begin position="69"/>
        <end position="86"/>
    </location>
</feature>
<dbReference type="GeneID" id="35003739"/>
<protein>
    <submittedName>
        <fullName evidence="3">Uncharacterized protein</fullName>
    </submittedName>
</protein>
<gene>
    <name evidence="3" type="ORF">SAMN05444271_102158</name>
</gene>
<reference evidence="3 4" key="1">
    <citation type="submission" date="2016-10" db="EMBL/GenBank/DDBJ databases">
        <authorList>
            <person name="de Groot N.N."/>
        </authorList>
    </citation>
    <scope>NUCLEOTIDE SEQUENCE [LARGE SCALE GENOMIC DNA]</scope>
    <source>
        <strain evidence="3 4">DSM 22187</strain>
    </source>
</reference>
<name>A0A1H6RFB4_9EURY</name>
<proteinExistence type="predicted"/>
<keyword evidence="2" id="KW-0812">Transmembrane</keyword>
<dbReference type="KEGG" id="hae:halTADL_2972"/>
<dbReference type="AlphaFoldDB" id="A0A1H6RFB4"/>
<accession>A0A1H6RFB4</accession>
<evidence type="ECO:0000256" key="1">
    <source>
        <dbReference type="SAM" id="MobiDB-lite"/>
    </source>
</evidence>
<dbReference type="Proteomes" id="UP000198888">
    <property type="component" value="Unassembled WGS sequence"/>
</dbReference>
<keyword evidence="4" id="KW-1185">Reference proteome</keyword>
<dbReference type="RefSeq" id="WP_089670919.1">
    <property type="nucleotide sequence ID" value="NZ_CP024845.1"/>
</dbReference>
<accession>A0A2H4Q5S1</accession>
<evidence type="ECO:0000313" key="4">
    <source>
        <dbReference type="Proteomes" id="UP000198888"/>
    </source>
</evidence>